<evidence type="ECO:0000256" key="11">
    <source>
        <dbReference type="ARBA" id="ARBA00050776"/>
    </source>
</evidence>
<feature type="domain" description="Aminotransferase class V" evidence="13">
    <location>
        <begin position="7"/>
        <end position="364"/>
    </location>
</feature>
<dbReference type="SUPFAM" id="SSF53383">
    <property type="entry name" value="PLP-dependent transferases"/>
    <property type="match status" value="1"/>
</dbReference>
<evidence type="ECO:0000256" key="2">
    <source>
        <dbReference type="ARBA" id="ARBA00003120"/>
    </source>
</evidence>
<dbReference type="InterPro" id="IPR020578">
    <property type="entry name" value="Aminotrans_V_PyrdxlP_BS"/>
</dbReference>
<keyword evidence="10" id="KW-0411">Iron-sulfur</keyword>
<dbReference type="InterPro" id="IPR015421">
    <property type="entry name" value="PyrdxlP-dep_Trfase_major"/>
</dbReference>
<keyword evidence="15" id="KW-1185">Reference proteome</keyword>
<dbReference type="GO" id="GO:0046872">
    <property type="term" value="F:metal ion binding"/>
    <property type="evidence" value="ECO:0007669"/>
    <property type="project" value="UniProtKB-KW"/>
</dbReference>
<evidence type="ECO:0000256" key="3">
    <source>
        <dbReference type="ARBA" id="ARBA00006490"/>
    </source>
</evidence>
<name>A0A3S2YSJ7_9HYPH</name>
<protein>
    <recommendedName>
        <fullName evidence="5">Cysteine desulfurase</fullName>
        <ecNumber evidence="4">2.8.1.7</ecNumber>
    </recommendedName>
</protein>
<evidence type="ECO:0000256" key="1">
    <source>
        <dbReference type="ARBA" id="ARBA00001933"/>
    </source>
</evidence>
<dbReference type="OrthoDB" id="9808002at2"/>
<evidence type="ECO:0000256" key="9">
    <source>
        <dbReference type="ARBA" id="ARBA00023004"/>
    </source>
</evidence>
<keyword evidence="8" id="KW-0663">Pyridoxal phosphate</keyword>
<dbReference type="InterPro" id="IPR015424">
    <property type="entry name" value="PyrdxlP-dep_Trfase"/>
</dbReference>
<proteinExistence type="inferred from homology"/>
<dbReference type="Gene3D" id="3.90.1150.10">
    <property type="entry name" value="Aspartate Aminotransferase, domain 1"/>
    <property type="match status" value="1"/>
</dbReference>
<evidence type="ECO:0000313" key="14">
    <source>
        <dbReference type="EMBL" id="RVU18488.1"/>
    </source>
</evidence>
<dbReference type="EMBL" id="SACP01000009">
    <property type="protein sequence ID" value="RVU18488.1"/>
    <property type="molecule type" value="Genomic_DNA"/>
</dbReference>
<dbReference type="PIRSF" id="PIRSF005572">
    <property type="entry name" value="NifS"/>
    <property type="match status" value="1"/>
</dbReference>
<evidence type="ECO:0000256" key="7">
    <source>
        <dbReference type="ARBA" id="ARBA00022723"/>
    </source>
</evidence>
<evidence type="ECO:0000256" key="8">
    <source>
        <dbReference type="ARBA" id="ARBA00022898"/>
    </source>
</evidence>
<gene>
    <name evidence="14" type="ORF">EOE48_11445</name>
</gene>
<evidence type="ECO:0000259" key="13">
    <source>
        <dbReference type="Pfam" id="PF00266"/>
    </source>
</evidence>
<accession>A0A3S2YSJ7</accession>
<sequence length="382" mass="40735">MPIPRPTYLDCAATTAVDTRVADLVLRLFTEEFGNAGSRTHVFGLEAHRAVGEARERIAKALACSTDEVVFTSGATESDNLAILGLSAWGIETGRRHVVTTAIEHKAVLEPLAYLASQGFEVTHVQPDRQGYVTASDVLAAVRPDTMLVSVMHANNETGALQPITAIADGLSDGGPFLHVDAAQTFGRKTLDLHHRRIDLVSLSAHKVFGPKGVGALIARRRGGSRPRLRPLQFGGGQERGLRPGTQPVPLIAGFGLAAELAERECQNRAAICQRIRNEALAALATLQPIIHGDERRGVLPNILSVALPGLDSEAVMVALKGVAAISNGSACTSSSYEPSHVLAAMELPDDVIAGTVRMSWSHHTPPVDWPGITRILDDLRL</sequence>
<dbReference type="InterPro" id="IPR015422">
    <property type="entry name" value="PyrdxlP-dep_Trfase_small"/>
</dbReference>
<comment type="catalytic activity">
    <reaction evidence="11">
        <text>(sulfur carrier)-H + L-cysteine = (sulfur carrier)-SH + L-alanine</text>
        <dbReference type="Rhea" id="RHEA:43892"/>
        <dbReference type="Rhea" id="RHEA-COMP:14737"/>
        <dbReference type="Rhea" id="RHEA-COMP:14739"/>
        <dbReference type="ChEBI" id="CHEBI:29917"/>
        <dbReference type="ChEBI" id="CHEBI:35235"/>
        <dbReference type="ChEBI" id="CHEBI:57972"/>
        <dbReference type="ChEBI" id="CHEBI:64428"/>
        <dbReference type="EC" id="2.8.1.7"/>
    </reaction>
</comment>
<evidence type="ECO:0000256" key="10">
    <source>
        <dbReference type="ARBA" id="ARBA00023014"/>
    </source>
</evidence>
<comment type="function">
    <text evidence="2">Catalyzes the removal of elemental sulfur atoms from cysteine to produce alanine. Seems to participate in the biosynthesis of the nitrogenase metalloclusters by providing the inorganic sulfur required for the Fe-S core formation.</text>
</comment>
<evidence type="ECO:0000256" key="4">
    <source>
        <dbReference type="ARBA" id="ARBA00012239"/>
    </source>
</evidence>
<dbReference type="GO" id="GO:0031071">
    <property type="term" value="F:cysteine desulfurase activity"/>
    <property type="evidence" value="ECO:0007669"/>
    <property type="project" value="UniProtKB-EC"/>
</dbReference>
<comment type="cofactor">
    <cofactor evidence="1 12">
        <name>pyridoxal 5'-phosphate</name>
        <dbReference type="ChEBI" id="CHEBI:597326"/>
    </cofactor>
</comment>
<dbReference type="GO" id="GO:0008483">
    <property type="term" value="F:transaminase activity"/>
    <property type="evidence" value="ECO:0007669"/>
    <property type="project" value="UniProtKB-KW"/>
</dbReference>
<dbReference type="RefSeq" id="WP_127729006.1">
    <property type="nucleotide sequence ID" value="NZ_SACP01000009.1"/>
</dbReference>
<comment type="caution">
    <text evidence="14">The sequence shown here is derived from an EMBL/GenBank/DDBJ whole genome shotgun (WGS) entry which is preliminary data.</text>
</comment>
<dbReference type="EC" id="2.8.1.7" evidence="4"/>
<dbReference type="GO" id="GO:0051536">
    <property type="term" value="F:iron-sulfur cluster binding"/>
    <property type="evidence" value="ECO:0007669"/>
    <property type="project" value="UniProtKB-KW"/>
</dbReference>
<dbReference type="AlphaFoldDB" id="A0A3S2YSJ7"/>
<evidence type="ECO:0000313" key="15">
    <source>
        <dbReference type="Proteomes" id="UP000286997"/>
    </source>
</evidence>
<dbReference type="InterPro" id="IPR016454">
    <property type="entry name" value="Cysteine_dSase"/>
</dbReference>
<dbReference type="Gene3D" id="1.10.260.50">
    <property type="match status" value="1"/>
</dbReference>
<reference evidence="14 15" key="1">
    <citation type="submission" date="2019-01" db="EMBL/GenBank/DDBJ databases">
        <authorList>
            <person name="Chen W.-M."/>
        </authorList>
    </citation>
    <scope>NUCLEOTIDE SEQUENCE [LARGE SCALE GENOMIC DNA]</scope>
    <source>
        <strain evidence="14 15">TER-1</strain>
    </source>
</reference>
<keyword evidence="6 14" id="KW-0808">Transferase</keyword>
<dbReference type="Proteomes" id="UP000286997">
    <property type="component" value="Unassembled WGS sequence"/>
</dbReference>
<evidence type="ECO:0000256" key="12">
    <source>
        <dbReference type="RuleBase" id="RU004504"/>
    </source>
</evidence>
<dbReference type="PANTHER" id="PTHR11601">
    <property type="entry name" value="CYSTEINE DESULFURYLASE FAMILY MEMBER"/>
    <property type="match status" value="1"/>
</dbReference>
<keyword evidence="7" id="KW-0479">Metal-binding</keyword>
<dbReference type="Gene3D" id="3.40.640.10">
    <property type="entry name" value="Type I PLP-dependent aspartate aminotransferase-like (Major domain)"/>
    <property type="match status" value="1"/>
</dbReference>
<dbReference type="PROSITE" id="PS00595">
    <property type="entry name" value="AA_TRANSFER_CLASS_5"/>
    <property type="match status" value="1"/>
</dbReference>
<dbReference type="Pfam" id="PF00266">
    <property type="entry name" value="Aminotran_5"/>
    <property type="match status" value="1"/>
</dbReference>
<keyword evidence="14" id="KW-0032">Aminotransferase</keyword>
<comment type="similarity">
    <text evidence="3">Belongs to the class-V pyridoxal-phosphate-dependent aminotransferase family. NifS/IscS subfamily.</text>
</comment>
<dbReference type="InterPro" id="IPR000192">
    <property type="entry name" value="Aminotrans_V_dom"/>
</dbReference>
<organism evidence="14 15">
    <name type="scientific">Methylobacterium oryzihabitans</name>
    <dbReference type="NCBI Taxonomy" id="2499852"/>
    <lineage>
        <taxon>Bacteria</taxon>
        <taxon>Pseudomonadati</taxon>
        <taxon>Pseudomonadota</taxon>
        <taxon>Alphaproteobacteria</taxon>
        <taxon>Hyphomicrobiales</taxon>
        <taxon>Methylobacteriaceae</taxon>
        <taxon>Methylobacterium</taxon>
    </lineage>
</organism>
<keyword evidence="9" id="KW-0408">Iron</keyword>
<dbReference type="PANTHER" id="PTHR11601:SF34">
    <property type="entry name" value="CYSTEINE DESULFURASE"/>
    <property type="match status" value="1"/>
</dbReference>
<evidence type="ECO:0000256" key="6">
    <source>
        <dbReference type="ARBA" id="ARBA00022679"/>
    </source>
</evidence>
<evidence type="ECO:0000256" key="5">
    <source>
        <dbReference type="ARBA" id="ARBA00013558"/>
    </source>
</evidence>